<evidence type="ECO:0000256" key="1">
    <source>
        <dbReference type="ARBA" id="ARBA00022679"/>
    </source>
</evidence>
<organism evidence="3">
    <name type="scientific">Lactobacillus paragasseri</name>
    <dbReference type="NCBI Taxonomy" id="2107999"/>
    <lineage>
        <taxon>Bacteria</taxon>
        <taxon>Bacillati</taxon>
        <taxon>Bacillota</taxon>
        <taxon>Bacilli</taxon>
        <taxon>Lactobacillales</taxon>
        <taxon>Lactobacillaceae</taxon>
        <taxon>Lactobacillus</taxon>
    </lineage>
</organism>
<dbReference type="PANTHER" id="PTHR33799:SF1">
    <property type="entry name" value="PTS SYSTEM MANNOSE-SPECIFIC EIIAB COMPONENT-RELATED"/>
    <property type="match status" value="1"/>
</dbReference>
<keyword evidence="1" id="KW-0808">Transferase</keyword>
<dbReference type="GO" id="GO:0016740">
    <property type="term" value="F:transferase activity"/>
    <property type="evidence" value="ECO:0007669"/>
    <property type="project" value="UniProtKB-KW"/>
</dbReference>
<dbReference type="InterPro" id="IPR004701">
    <property type="entry name" value="PTS_EIIA_man-typ"/>
</dbReference>
<dbReference type="Pfam" id="PF03610">
    <property type="entry name" value="EIIA-man"/>
    <property type="match status" value="1"/>
</dbReference>
<name>A0A6B2FTN6_9LACO</name>
<dbReference type="PROSITE" id="PS51096">
    <property type="entry name" value="PTS_EIIA_TYPE_4"/>
    <property type="match status" value="1"/>
</dbReference>
<sequence>MRKFLIASHGKFASGLKSSIKILTGKTNISTIDAYLDGSKNKTNIDVPLNKFLDSLEEKDIGIIFTDLIGGSVNREVMLKIANTTKNVFVITSVNLPTVLSVVLDGGEMSEKHLNEIINKCPVQISKLPKKQDSLSDEDFLS</sequence>
<dbReference type="EMBL" id="JAADJO010000005">
    <property type="protein sequence ID" value="NDJ73579.1"/>
    <property type="molecule type" value="Genomic_DNA"/>
</dbReference>
<accession>A0A6B2FTN6</accession>
<dbReference type="InterPro" id="IPR036662">
    <property type="entry name" value="PTS_EIIA_man-typ_sf"/>
</dbReference>
<evidence type="ECO:0000313" key="3">
    <source>
        <dbReference type="EMBL" id="NDJ73579.1"/>
    </source>
</evidence>
<dbReference type="Gene3D" id="3.40.50.510">
    <property type="entry name" value="Phosphotransferase system, mannose-type IIA component"/>
    <property type="match status" value="1"/>
</dbReference>
<reference evidence="3" key="1">
    <citation type="submission" date="2020-01" db="EMBL/GenBank/DDBJ databases">
        <title>Vaginal microbiome of pregnant Indian women: Insights into the genome of dominants Lactobacillus species.</title>
        <authorList>
            <person name="Das B."/>
            <person name="Mehta O."/>
            <person name="Ghosh T.S."/>
            <person name="Kothidar A."/>
            <person name="Gowtham M.R."/>
            <person name="Mitra R."/>
            <person name="Kshetrapal P."/>
            <person name="Wadhwa N."/>
            <person name="Thiruvengadam R."/>
            <person name="Nair G.B."/>
            <person name="Bhatnagar S."/>
            <person name="Das B."/>
        </authorList>
    </citation>
    <scope>NUCLEOTIDE SEQUENCE</scope>
    <source>
        <strain evidence="3">Indica</strain>
    </source>
</reference>
<comment type="caution">
    <text evidence="3">The sequence shown here is derived from an EMBL/GenBank/DDBJ whole genome shotgun (WGS) entry which is preliminary data.</text>
</comment>
<dbReference type="GO" id="GO:0016020">
    <property type="term" value="C:membrane"/>
    <property type="evidence" value="ECO:0007669"/>
    <property type="project" value="InterPro"/>
</dbReference>
<evidence type="ECO:0000259" key="2">
    <source>
        <dbReference type="PROSITE" id="PS51096"/>
    </source>
</evidence>
<dbReference type="PANTHER" id="PTHR33799">
    <property type="entry name" value="PTS PERMEASE-RELATED-RELATED"/>
    <property type="match status" value="1"/>
</dbReference>
<dbReference type="RefSeq" id="WP_102695804.1">
    <property type="nucleotide sequence ID" value="NZ_CAZZQF010000001.1"/>
</dbReference>
<proteinExistence type="predicted"/>
<feature type="domain" description="PTS EIIA type-4" evidence="2">
    <location>
        <begin position="1"/>
        <end position="135"/>
    </location>
</feature>
<dbReference type="SUPFAM" id="SSF53062">
    <property type="entry name" value="PTS system fructose IIA component-like"/>
    <property type="match status" value="1"/>
</dbReference>
<dbReference type="InterPro" id="IPR051471">
    <property type="entry name" value="Bacterial_PTS_sugar_comp"/>
</dbReference>
<dbReference type="AlphaFoldDB" id="A0A6B2FTN6"/>
<dbReference type="GO" id="GO:0009401">
    <property type="term" value="P:phosphoenolpyruvate-dependent sugar phosphotransferase system"/>
    <property type="evidence" value="ECO:0007669"/>
    <property type="project" value="InterPro"/>
</dbReference>
<protein>
    <submittedName>
        <fullName evidence="3">PTS mannose transporter subunit IIAB</fullName>
    </submittedName>
</protein>
<gene>
    <name evidence="3" type="ORF">GWG61_03500</name>
</gene>